<sequence>MSGFDTFTDLVRARTAALADQDVHVFLHDTAEGAKADRLTYGELDREARRIASLLQLQRAEGEPVLLLYSSTTEFLKAFVACLYAGAVAVPVPLPGGEGRGTRIDRTSAVIQDTGARLVLTETASAPDIALWLSRTGRRNVACLASDVTGLGDADAWRERRGGPEDLAFLQYTSGSVSDPRGVMVSHRNLLANQTALQNVFRTTSEDRFGGWLPHFHDMGFIAHLLHPLFLGSLSVQMSPTSFVRRPARWLQAIDEYRVTAGGGPNFCYDLCLRRVTDQQIAELDLSHWRLALNGAEPVRADTLRAFAERFAPTGLRAEALYPCYGLAEATLVVSGGVPLTPFAELPVDAAALELDQVAEPVTGQPTRTLVSSGQVLDYDLRIVEPVVGLELPEGAVGEIWLRGDSVAQGYWQRPAETEAVFRAGLENGERGFLRTGDLGFLHQGELYITGRSKEVIILNGRNIYPQDIEWATRGLSPALGGGVGAAFSVDIEREQLVVVHEIRAARGGLPAGLDLRALVREIQTELSREFSIPVGNVLLVRPGAIRRTTSGKVQRNLMRKLFLDSELRGEVEVLDPAVRARVRATDALLGEDLLEAEPAGQGRPW</sequence>
<dbReference type="InterPro" id="IPR045851">
    <property type="entry name" value="AMP-bd_C_sf"/>
</dbReference>
<protein>
    <submittedName>
        <fullName evidence="6">Acyl-CoA synthetase (AMP-forming)/AMP-acid ligase II</fullName>
    </submittedName>
</protein>
<dbReference type="SUPFAM" id="SSF56801">
    <property type="entry name" value="Acetyl-CoA synthetase-like"/>
    <property type="match status" value="1"/>
</dbReference>
<dbReference type="PANTHER" id="PTHR22754:SF32">
    <property type="entry name" value="DISCO-INTERACTING PROTEIN 2"/>
    <property type="match status" value="1"/>
</dbReference>
<dbReference type="CDD" id="cd05931">
    <property type="entry name" value="FAAL"/>
    <property type="match status" value="1"/>
</dbReference>
<evidence type="ECO:0000313" key="7">
    <source>
        <dbReference type="Proteomes" id="UP000573327"/>
    </source>
</evidence>
<dbReference type="InterPro" id="IPR042099">
    <property type="entry name" value="ANL_N_sf"/>
</dbReference>
<dbReference type="InterPro" id="IPR000873">
    <property type="entry name" value="AMP-dep_synth/lig_dom"/>
</dbReference>
<evidence type="ECO:0000259" key="5">
    <source>
        <dbReference type="Pfam" id="PF00501"/>
    </source>
</evidence>
<dbReference type="GO" id="GO:0071766">
    <property type="term" value="P:Actinobacterium-type cell wall biogenesis"/>
    <property type="evidence" value="ECO:0007669"/>
    <property type="project" value="UniProtKB-ARBA"/>
</dbReference>
<organism evidence="6 7">
    <name type="scientific">Kitasatospora gansuensis</name>
    <dbReference type="NCBI Taxonomy" id="258050"/>
    <lineage>
        <taxon>Bacteria</taxon>
        <taxon>Bacillati</taxon>
        <taxon>Actinomycetota</taxon>
        <taxon>Actinomycetes</taxon>
        <taxon>Kitasatosporales</taxon>
        <taxon>Streptomycetaceae</taxon>
        <taxon>Kitasatospora</taxon>
    </lineage>
</organism>
<reference evidence="6 7" key="1">
    <citation type="submission" date="2020-08" db="EMBL/GenBank/DDBJ databases">
        <title>Sequencing the genomes of 1000 actinobacteria strains.</title>
        <authorList>
            <person name="Klenk H.-P."/>
        </authorList>
    </citation>
    <scope>NUCLEOTIDE SEQUENCE [LARGE SCALE GENOMIC DNA]</scope>
    <source>
        <strain evidence="6 7">DSM 44786</strain>
    </source>
</reference>
<keyword evidence="7" id="KW-1185">Reference proteome</keyword>
<dbReference type="AlphaFoldDB" id="A0A7W7WGI2"/>
<evidence type="ECO:0000256" key="3">
    <source>
        <dbReference type="ARBA" id="ARBA00022832"/>
    </source>
</evidence>
<dbReference type="GO" id="GO:0070566">
    <property type="term" value="F:adenylyltransferase activity"/>
    <property type="evidence" value="ECO:0007669"/>
    <property type="project" value="TreeGrafter"/>
</dbReference>
<keyword evidence="3" id="KW-0276">Fatty acid metabolism</keyword>
<dbReference type="GO" id="GO:0016874">
    <property type="term" value="F:ligase activity"/>
    <property type="evidence" value="ECO:0007669"/>
    <property type="project" value="UniProtKB-KW"/>
</dbReference>
<gene>
    <name evidence="6" type="ORF">F4556_001613</name>
</gene>
<comment type="caution">
    <text evidence="6">The sequence shown here is derived from an EMBL/GenBank/DDBJ whole genome shotgun (WGS) entry which is preliminary data.</text>
</comment>
<evidence type="ECO:0000256" key="1">
    <source>
        <dbReference type="ARBA" id="ARBA00006432"/>
    </source>
</evidence>
<name>A0A7W7WGI2_9ACTN</name>
<dbReference type="GO" id="GO:0005886">
    <property type="term" value="C:plasma membrane"/>
    <property type="evidence" value="ECO:0007669"/>
    <property type="project" value="TreeGrafter"/>
</dbReference>
<dbReference type="Pfam" id="PF00501">
    <property type="entry name" value="AMP-binding"/>
    <property type="match status" value="1"/>
</dbReference>
<dbReference type="GO" id="GO:0006633">
    <property type="term" value="P:fatty acid biosynthetic process"/>
    <property type="evidence" value="ECO:0007669"/>
    <property type="project" value="TreeGrafter"/>
</dbReference>
<feature type="domain" description="AMP-dependent synthetase/ligase" evidence="5">
    <location>
        <begin position="29"/>
        <end position="412"/>
    </location>
</feature>
<dbReference type="Gene3D" id="3.40.50.12780">
    <property type="entry name" value="N-terminal domain of ligase-like"/>
    <property type="match status" value="1"/>
</dbReference>
<proteinExistence type="inferred from homology"/>
<keyword evidence="2 6" id="KW-0436">Ligase</keyword>
<evidence type="ECO:0000313" key="6">
    <source>
        <dbReference type="EMBL" id="MBB4946078.1"/>
    </source>
</evidence>
<dbReference type="FunFam" id="3.40.50.12780:FF:000013">
    <property type="entry name" value="Long-chain-fatty-acid--AMP ligase FadD32"/>
    <property type="match status" value="1"/>
</dbReference>
<dbReference type="Proteomes" id="UP000573327">
    <property type="component" value="Unassembled WGS sequence"/>
</dbReference>
<evidence type="ECO:0000256" key="4">
    <source>
        <dbReference type="ARBA" id="ARBA00023098"/>
    </source>
</evidence>
<accession>A0A7W7WGI2</accession>
<keyword evidence="4" id="KW-0443">Lipid metabolism</keyword>
<dbReference type="InterPro" id="IPR040097">
    <property type="entry name" value="FAAL/FAAC"/>
</dbReference>
<dbReference type="EMBL" id="JACHJR010000001">
    <property type="protein sequence ID" value="MBB4946078.1"/>
    <property type="molecule type" value="Genomic_DNA"/>
</dbReference>
<dbReference type="RefSeq" id="WP_184912882.1">
    <property type="nucleotide sequence ID" value="NZ_JACHJR010000001.1"/>
</dbReference>
<comment type="similarity">
    <text evidence="1">Belongs to the ATP-dependent AMP-binding enzyme family.</text>
</comment>
<dbReference type="Gene3D" id="3.30.300.30">
    <property type="match status" value="1"/>
</dbReference>
<evidence type="ECO:0000256" key="2">
    <source>
        <dbReference type="ARBA" id="ARBA00022598"/>
    </source>
</evidence>
<dbReference type="PANTHER" id="PTHR22754">
    <property type="entry name" value="DISCO-INTERACTING PROTEIN 2 DIP2 -RELATED"/>
    <property type="match status" value="1"/>
</dbReference>